<dbReference type="PANTHER" id="PTHR42923">
    <property type="entry name" value="PROTOPORPHYRINOGEN OXIDASE"/>
    <property type="match status" value="1"/>
</dbReference>
<sequence>MQDVIVIGGGVAGLVAARACARVGLGVTVLEATSSVGGAVSSHEVAGLTLDSGAESFAVRRNAVAEFVDSLGLTGDVVAPNPAGAWLHLPDEGPGGGAISVPLPQAGVLGIPGSPLADDVRRVIGWGGACRAYLDRLMPVLTIGREHSLGDLVRKRMGRRVLERLVEPVTAGVYSSAADDLEIDVVAPGLNAALTTAGSLSGAVLSLRSAAPAGSAVAGLRGGMSRLVAALVADLEHFGVEILTDAPVTSLRHSGPSEAGEVTWVVRHGVPAVAADLPEEPPGPVDALPVDALPVESAAEPASSPATRDREARFVILATPGAQALRLVADLGPELAALAGLDWPEATAVELATIVIDAPRLDAHPRGTGALVAAGTPGVTAKALTHATAKWDWLAEAAGPGRHVIRLSYGRAGEAGPTADLSDPELLALALRDASAILGVDLDAAQVRGFARTVWGDALSPATIGAPGRVGQVRAAAEAMPGLELTGAWLAGTGLASVIPDAIAAAARVRHAALGI</sequence>
<dbReference type="OrthoDB" id="3450553at2"/>
<dbReference type="Gene3D" id="1.10.3110.10">
    <property type="entry name" value="protoporphyrinogen ix oxidase, domain 3"/>
    <property type="match status" value="1"/>
</dbReference>
<dbReference type="Pfam" id="PF01593">
    <property type="entry name" value="Amino_oxidase"/>
    <property type="match status" value="2"/>
</dbReference>
<name>A0A4R9B8M4_9MICO</name>
<dbReference type="InterPro" id="IPR050464">
    <property type="entry name" value="Zeta_carotene_desat/Oxidored"/>
</dbReference>
<dbReference type="InterPro" id="IPR002937">
    <property type="entry name" value="Amino_oxidase"/>
</dbReference>
<dbReference type="SUPFAM" id="SSF54373">
    <property type="entry name" value="FAD-linked reductases, C-terminal domain"/>
    <property type="match status" value="1"/>
</dbReference>
<protein>
    <submittedName>
        <fullName evidence="2">FAD-dependent oxidoreductase</fullName>
    </submittedName>
</protein>
<organism evidence="2 3">
    <name type="scientific">Cryobacterium fucosi</name>
    <dbReference type="NCBI Taxonomy" id="1259157"/>
    <lineage>
        <taxon>Bacteria</taxon>
        <taxon>Bacillati</taxon>
        <taxon>Actinomycetota</taxon>
        <taxon>Actinomycetes</taxon>
        <taxon>Micrococcales</taxon>
        <taxon>Microbacteriaceae</taxon>
        <taxon>Cryobacterium</taxon>
    </lineage>
</organism>
<proteinExistence type="predicted"/>
<dbReference type="Gene3D" id="3.90.660.20">
    <property type="entry name" value="Protoporphyrinogen oxidase, mitochondrial, domain 2"/>
    <property type="match status" value="2"/>
</dbReference>
<dbReference type="InterPro" id="IPR036188">
    <property type="entry name" value="FAD/NAD-bd_sf"/>
</dbReference>
<reference evidence="2 3" key="1">
    <citation type="submission" date="2019-03" db="EMBL/GenBank/DDBJ databases">
        <title>Genomics of glacier-inhabiting Cryobacterium strains.</title>
        <authorList>
            <person name="Liu Q."/>
            <person name="Xin Y.-H."/>
        </authorList>
    </citation>
    <scope>NUCLEOTIDE SEQUENCE [LARGE SCALE GENOMIC DNA]</scope>
    <source>
        <strain evidence="2 3">Hh4</strain>
    </source>
</reference>
<evidence type="ECO:0000313" key="2">
    <source>
        <dbReference type="EMBL" id="TFD78227.1"/>
    </source>
</evidence>
<dbReference type="Proteomes" id="UP000298313">
    <property type="component" value="Unassembled WGS sequence"/>
</dbReference>
<dbReference type="AlphaFoldDB" id="A0A4R9B8M4"/>
<gene>
    <name evidence="2" type="ORF">E3T48_07230</name>
</gene>
<evidence type="ECO:0000259" key="1">
    <source>
        <dbReference type="Pfam" id="PF01593"/>
    </source>
</evidence>
<feature type="domain" description="Amine oxidase" evidence="1">
    <location>
        <begin position="308"/>
        <end position="508"/>
    </location>
</feature>
<dbReference type="EMBL" id="SOHH01000061">
    <property type="protein sequence ID" value="TFD78227.1"/>
    <property type="molecule type" value="Genomic_DNA"/>
</dbReference>
<dbReference type="RefSeq" id="WP_134523268.1">
    <property type="nucleotide sequence ID" value="NZ_SOHH01000061.1"/>
</dbReference>
<evidence type="ECO:0000313" key="3">
    <source>
        <dbReference type="Proteomes" id="UP000298313"/>
    </source>
</evidence>
<dbReference type="PRINTS" id="PR00411">
    <property type="entry name" value="PNDRDTASEI"/>
</dbReference>
<dbReference type="GO" id="GO:0016491">
    <property type="term" value="F:oxidoreductase activity"/>
    <property type="evidence" value="ECO:0007669"/>
    <property type="project" value="InterPro"/>
</dbReference>
<dbReference type="Gene3D" id="3.50.50.60">
    <property type="entry name" value="FAD/NAD(P)-binding domain"/>
    <property type="match status" value="2"/>
</dbReference>
<comment type="caution">
    <text evidence="2">The sequence shown here is derived from an EMBL/GenBank/DDBJ whole genome shotgun (WGS) entry which is preliminary data.</text>
</comment>
<feature type="domain" description="Amine oxidase" evidence="1">
    <location>
        <begin position="11"/>
        <end position="265"/>
    </location>
</feature>
<dbReference type="SUPFAM" id="SSF51905">
    <property type="entry name" value="FAD/NAD(P)-binding domain"/>
    <property type="match status" value="1"/>
</dbReference>
<accession>A0A4R9B8M4</accession>
<keyword evidence="3" id="KW-1185">Reference proteome</keyword>
<dbReference type="PANTHER" id="PTHR42923:SF3">
    <property type="entry name" value="PROTOPORPHYRINOGEN OXIDASE"/>
    <property type="match status" value="1"/>
</dbReference>